<name>A0ABP7TLY8_9BACT</name>
<keyword evidence="4" id="KW-1185">Reference proteome</keyword>
<feature type="transmembrane region" description="Helical" evidence="1">
    <location>
        <begin position="217"/>
        <end position="236"/>
    </location>
</feature>
<evidence type="ECO:0000313" key="3">
    <source>
        <dbReference type="EMBL" id="GAA4028114.1"/>
    </source>
</evidence>
<keyword evidence="1" id="KW-1133">Transmembrane helix</keyword>
<feature type="domain" description="DUF418" evidence="2">
    <location>
        <begin position="215"/>
        <end position="370"/>
    </location>
</feature>
<feature type="transmembrane region" description="Helical" evidence="1">
    <location>
        <begin position="141"/>
        <end position="163"/>
    </location>
</feature>
<dbReference type="PANTHER" id="PTHR30590:SF3">
    <property type="entry name" value="HYPOTHETICAL MEMBRANE SPANNING PROTEIN"/>
    <property type="match status" value="1"/>
</dbReference>
<feature type="transmembrane region" description="Helical" evidence="1">
    <location>
        <begin position="299"/>
        <end position="316"/>
    </location>
</feature>
<feature type="transmembrane region" description="Helical" evidence="1">
    <location>
        <begin position="256"/>
        <end position="279"/>
    </location>
</feature>
<dbReference type="PANTHER" id="PTHR30590">
    <property type="entry name" value="INNER MEMBRANE PROTEIN"/>
    <property type="match status" value="1"/>
</dbReference>
<gene>
    <name evidence="3" type="ORF">GCM10022409_10190</name>
</gene>
<reference evidence="4" key="1">
    <citation type="journal article" date="2019" name="Int. J. Syst. Evol. Microbiol.">
        <title>The Global Catalogue of Microorganisms (GCM) 10K type strain sequencing project: providing services to taxonomists for standard genome sequencing and annotation.</title>
        <authorList>
            <consortium name="The Broad Institute Genomics Platform"/>
            <consortium name="The Broad Institute Genome Sequencing Center for Infectious Disease"/>
            <person name="Wu L."/>
            <person name="Ma J."/>
        </authorList>
    </citation>
    <scope>NUCLEOTIDE SEQUENCE [LARGE SCALE GENOMIC DNA]</scope>
    <source>
        <strain evidence="4">JCM 17225</strain>
    </source>
</reference>
<dbReference type="Proteomes" id="UP001501469">
    <property type="component" value="Unassembled WGS sequence"/>
</dbReference>
<dbReference type="InterPro" id="IPR007349">
    <property type="entry name" value="DUF418"/>
</dbReference>
<feature type="transmembrane region" description="Helical" evidence="1">
    <location>
        <begin position="183"/>
        <end position="205"/>
    </location>
</feature>
<dbReference type="Pfam" id="PF04235">
    <property type="entry name" value="DUF418"/>
    <property type="match status" value="1"/>
</dbReference>
<feature type="transmembrane region" description="Helical" evidence="1">
    <location>
        <begin position="23"/>
        <end position="41"/>
    </location>
</feature>
<comment type="caution">
    <text evidence="3">The sequence shown here is derived from an EMBL/GenBank/DDBJ whole genome shotgun (WGS) entry which is preliminary data.</text>
</comment>
<evidence type="ECO:0000256" key="1">
    <source>
        <dbReference type="SAM" id="Phobius"/>
    </source>
</evidence>
<organism evidence="3 4">
    <name type="scientific">Hymenobacter glaciei</name>
    <dbReference type="NCBI Taxonomy" id="877209"/>
    <lineage>
        <taxon>Bacteria</taxon>
        <taxon>Pseudomonadati</taxon>
        <taxon>Bacteroidota</taxon>
        <taxon>Cytophagia</taxon>
        <taxon>Cytophagales</taxon>
        <taxon>Hymenobacteraceae</taxon>
        <taxon>Hymenobacter</taxon>
    </lineage>
</organism>
<accession>A0ABP7TLY8</accession>
<evidence type="ECO:0000259" key="2">
    <source>
        <dbReference type="Pfam" id="PF04235"/>
    </source>
</evidence>
<sequence length="372" mass="42007">MQPNPSGSRAPDHMQQRIIGFDLARAYAIFGMFVVNFNFSFGSLAAPTGPMGHFLNVFTGNSTAIFILCAGMGVSLMTNRPAYRPDEQAALKAKVLKRSWFLFAVGLLLYPWWSGDILHFYGGYLHVAAFLLFVPKRYYLWGALLAVAVFHLLLLLIPIGTGWDLTTYRYVDFWTPLGFLRNTLYNGWNSLFPWLSYLLVGMWLGRLNWQQAGTRRKVFGVGLLGFFLIQGLRLLVRQGLFSAFWSNYLMAEYTPAYLPFVLVTIAFALMVIPACMTIADRFPTHWLVVALQKTGQLTLSNYVIHLTLGNLLLAALTGKHYTGLLEDETPTAPAYILAYAAAFYAASVLFSYWWRRRFSHGPLEALMRKISG</sequence>
<proteinExistence type="predicted"/>
<dbReference type="EMBL" id="BAABDK010000010">
    <property type="protein sequence ID" value="GAA4028114.1"/>
    <property type="molecule type" value="Genomic_DNA"/>
</dbReference>
<feature type="transmembrane region" description="Helical" evidence="1">
    <location>
        <begin position="95"/>
        <end position="112"/>
    </location>
</feature>
<keyword evidence="1" id="KW-0812">Transmembrane</keyword>
<evidence type="ECO:0000313" key="4">
    <source>
        <dbReference type="Proteomes" id="UP001501469"/>
    </source>
</evidence>
<keyword evidence="1" id="KW-0472">Membrane</keyword>
<feature type="transmembrane region" description="Helical" evidence="1">
    <location>
        <begin position="53"/>
        <end position="74"/>
    </location>
</feature>
<feature type="transmembrane region" description="Helical" evidence="1">
    <location>
        <begin position="336"/>
        <end position="354"/>
    </location>
</feature>
<dbReference type="InterPro" id="IPR052529">
    <property type="entry name" value="Bact_Transport_Assoc"/>
</dbReference>
<feature type="transmembrane region" description="Helical" evidence="1">
    <location>
        <begin position="118"/>
        <end position="134"/>
    </location>
</feature>
<protein>
    <submittedName>
        <fullName evidence="3">Heparan-alpha-glucosaminide N-acetyltransferase domain-containing protein</fullName>
    </submittedName>
</protein>